<name>A0A9W6WVV3_9STRA</name>
<sequence length="2973" mass="333685">MVLAENAKSGDEIIVVQKGQFVLRGVYVRVGAEIPDLYEERMVVDVSSNEEHTPGLTKLRLGVPLRFFHPARELVSTVLLPSMELAKRLETSDTQVGLLVLIDTSTRKESCPIPAEGDSSRSEVVTSVITSFEVIDTLPVTSPKLQIGPSMSYIVTWDGVGGSREASPEVSVIRDHLSDRKLKVYWEGLVLQAGTSNKTVRLGDVRHITRWNGYLSLLLPIATKDATNLFCTKSDDFQMTYNNFRKYYCLSPTPNEEEEENDGRLELPLAYLRKHFQTLAQLTHFLVDGYKCVQVFDLLNRVLKDVQDRPPTVCEDQQGNHQGLEIIQSACRQIEESFVGNQCTGQITWPQLLFFVRYNRRLTTPDIFPLPKPQILVDSRSSRKNGIRKVAEVVSGMYSQRLLIVYYDGIVEVWKLTCKSAIRVRVQSLAQVFFSTRKRASKEGEEISESFMDSWMEANETLVGDLKLSDTDSKQFSARIHQFKRSAGNSGTLVRFCAWDSVFCANSTILQEPGSGSFRFFRIADSFVCPIRQVVMQHVKVDLSTKTKTPACVKNAASASSSGIIKTFEVTSDGSKAVFLTGSNSVVWVACTGTGEIICHANLQASQVGKFSTFFQITETVLGSGGIQTQLYATTSAKSYRHVGMWVLPAATETLASFEREKTFSFGKSKAGTVVNIAVSSGLLFVAARDGALIVWSTISHLASPVAPLVCLHIPLYNEEIQSLSCQPLGQITSVLNTNMVQAGDTAAADIDQWEVGVLQKYGLAPLRFALYLFDDGEIIRLPVAGHFDVRLVTLDDPAFEFDVFLTPVSGVEHNAARRVSLEKHRIIRVVFIALHHSRDGIFAQKSVQAFFQDCEKHGVLWKTRDDMKKFAASYEENVFVEQHTFYRNGDGEHVDLVKSHKSRVSNSKKHVVPVLAVGVTLKGHRGDQTQFQVWKFAINSFTDDIHSEVGLEVGQLAHARQVLALQSSYRIEAERLVRIRNNSILEDHLSFARTRQAAMVRGIKDSVRDIIARNEQREDVADNLLNAVNVLMLASFDARMVYPVENFVCRIFSQNMLKSEDAGFELPRTDTRSFISFLQTENDKYVCYAPWLKQLYGELASTSKLGSRDSIWSWFSLVLRHIEASTLSTAEVGSLLIDLGLADAFDCIRNTMCVTENGFPSTSSLPSLMIQLNRTLTTTGEGTSTQLALGRTMDLLLTPRAVVEFVLEYTDFKAFYRAKMAHLQTRVTALLSIESHQHAPEASYAIQCQIHRWQQELRELAQSQNELSCEISECEDVIKEPTVNDLQELKRFLKTPLPNASPIVSSITLEEQCDTIVCRDRFVVNAQGRLAGAGAEFVSLSVVYLILETDKEREEEFQQELTFLRKIQHLRVRQYFLPTYLDIMNVPILPAGSASMIYTGDTDAMHCLVTDSLLGWSSLTECIKLLRLSSFPREHLRPFLWFWSLRVLMVLLTMQNEKFALRQGVDIDMLLVSPDGCDLRLCSIAGGIFTRYGEDGNDAESLSQAMAKIFGCFIYDLLHLVCTNEGINEHISTSLAVESDELDLLRKMRGELIRLLFIERGENNVYDAENNPFAALTDFSSISRIVACGIDSREGEELENLCQLALLTLQPPTNRLRLESLWVYAGRPEWQTLPEESQQLKVLSRRMMTILKMHRFLQKMLHDLQVCFEESNNGVGGITMFRRVMGSWITVFKQLFQLKPPGFGLDNEDLTNAHTFEQTLTQILRSSVPYQLSTIALQLFTQCSKRADRDQGNQTIQTLLEGFVDVFKLIEANTSFDELRGNPLLVGTAQQILDSLKCVASGRIPPSGLNAKALSISSRFHRDVAANAVLWRICEPCFRHLLAIETSSSKRAILLRWLESRRPSFGFVSTLAVGYEGDQCTSGPVGTTANQELILWWSDHTPLTPQNSSSNAADELGREGHATEILTTANYLRCVYETKEIEFKLTSGVSVPKFRLAVLQQFFGPTFFERKHCFPMIFVKPLVATVWSDLAFEGLICTLLRDSDEKIVLGALSLLECSTRVFRYDALQRLMVSPSKQIAADATLRRSRTSLIFSCPERDFAVRLCSQNIVLEVKRVLERITRYLKVLGESGTASASRSQHPLIAIICVGMSWLVNCLHGGDRATQFWLLTGVDQFLLTHCKANSLPFVKVKDSNMINQVFHRGHRHEQDLATASKWQVFTSTFAESLLHHSSAGRNISPFRLMINEIVIVGSNRTVSLMRVLLLSRIFRQETALIDNLPAVARELAFQQDLISSSDYAKVSHTIDLARDITQLNGTTNEQIQLILYTRATFLHHTATAAKFWFRVFVPVLRTIWGWMGAAWRMIVLQLSSKAAETNEKADNGVQAQGYMILAGFSLLHSILTHPLVAIEDIVEITTFDTGNDDEMVNIFHEIFTWISNMPPGVSRPQGSTLSVLIESATVLLTTSVQRRKYDNVALEAVTTCVGVRVLLEILEMDDAFETGGGKTIVSISEKQQLWSMLLYFDSRSVTSRILDLEFLDIAVFSRLLTLGLKPSSGEDELNILNRRLEAVLLLEVLVLAASRRPESVNTHMLFAEICKLLLHNDIISKEAQYLRKLLGSSGKTKKQVAVSKRVIQLVCCLCVDFSSHRASRVFLGHLESVGVPAWIVSFHQAQPEHHDRASNEHELVSRVELFWRDWQGRGSVGARPIKRMMVLEPFRKHTAKKCVVQATPRIKRSTSQASEPHVDISTSVEILDSDDDTDEKELTRSQKFVLSGKVSETASATIQKARSFVHDTVVAKKDSSVVHTLLSIDADSALQMINKKAIAPQKTKHRTAKDEEALDSDAYSPFPAGSSSEDENRRASRKTKIKRIPSMDQKSRTDRESKDNDSKLEQDSTAIRQTRVSEDSSESDASGSSRARPRRRPPKHARTPTKFHFNCVASRQYEALREIFNKYDVDGDGAISFIDLRRALDKQTATRLTDLEIQRWITEKDRGGQGVVSFVDFAEAFKGQLK</sequence>
<accession>A0A9W6WVV3</accession>
<dbReference type="InterPro" id="IPR002048">
    <property type="entry name" value="EF_hand_dom"/>
</dbReference>
<keyword evidence="5" id="KW-1185">Reference proteome</keyword>
<evidence type="ECO:0000259" key="3">
    <source>
        <dbReference type="PROSITE" id="PS50222"/>
    </source>
</evidence>
<evidence type="ECO:0000313" key="5">
    <source>
        <dbReference type="Proteomes" id="UP001165121"/>
    </source>
</evidence>
<dbReference type="PROSITE" id="PS00018">
    <property type="entry name" value="EF_HAND_1"/>
    <property type="match status" value="1"/>
</dbReference>
<dbReference type="Gene3D" id="1.10.238.10">
    <property type="entry name" value="EF-hand"/>
    <property type="match status" value="1"/>
</dbReference>
<keyword evidence="1" id="KW-0106">Calcium</keyword>
<dbReference type="GO" id="GO:0005509">
    <property type="term" value="F:calcium ion binding"/>
    <property type="evidence" value="ECO:0007669"/>
    <property type="project" value="InterPro"/>
</dbReference>
<organism evidence="4 5">
    <name type="scientific">Phytophthora fragariaefolia</name>
    <dbReference type="NCBI Taxonomy" id="1490495"/>
    <lineage>
        <taxon>Eukaryota</taxon>
        <taxon>Sar</taxon>
        <taxon>Stramenopiles</taxon>
        <taxon>Oomycota</taxon>
        <taxon>Peronosporomycetes</taxon>
        <taxon>Peronosporales</taxon>
        <taxon>Peronosporaceae</taxon>
        <taxon>Phytophthora</taxon>
    </lineage>
</organism>
<feature type="region of interest" description="Disordered" evidence="2">
    <location>
        <begin position="2689"/>
        <end position="2721"/>
    </location>
</feature>
<reference evidence="4" key="1">
    <citation type="submission" date="2023-04" db="EMBL/GenBank/DDBJ databases">
        <title>Phytophthora fragariaefolia NBRC 109709.</title>
        <authorList>
            <person name="Ichikawa N."/>
            <person name="Sato H."/>
            <person name="Tonouchi N."/>
        </authorList>
    </citation>
    <scope>NUCLEOTIDE SEQUENCE</scope>
    <source>
        <strain evidence="4">NBRC 109709</strain>
    </source>
</reference>
<dbReference type="Pfam" id="PF13499">
    <property type="entry name" value="EF-hand_7"/>
    <property type="match status" value="1"/>
</dbReference>
<evidence type="ECO:0000256" key="2">
    <source>
        <dbReference type="SAM" id="MobiDB-lite"/>
    </source>
</evidence>
<proteinExistence type="predicted"/>
<dbReference type="SUPFAM" id="SSF47473">
    <property type="entry name" value="EF-hand"/>
    <property type="match status" value="1"/>
</dbReference>
<dbReference type="InterPro" id="IPR018247">
    <property type="entry name" value="EF_Hand_1_Ca_BS"/>
</dbReference>
<dbReference type="OrthoDB" id="168508at2759"/>
<feature type="compositionally biased region" description="Polar residues" evidence="2">
    <location>
        <begin position="2696"/>
        <end position="2711"/>
    </location>
</feature>
<dbReference type="InterPro" id="IPR011992">
    <property type="entry name" value="EF-hand-dom_pair"/>
</dbReference>
<feature type="domain" description="EF-hand" evidence="3">
    <location>
        <begin position="2902"/>
        <end position="2937"/>
    </location>
</feature>
<feature type="compositionally biased region" description="Basic and acidic residues" evidence="2">
    <location>
        <begin position="2836"/>
        <end position="2853"/>
    </location>
</feature>
<evidence type="ECO:0000256" key="1">
    <source>
        <dbReference type="ARBA" id="ARBA00022837"/>
    </source>
</evidence>
<dbReference type="CDD" id="cd00051">
    <property type="entry name" value="EFh"/>
    <property type="match status" value="1"/>
</dbReference>
<dbReference type="Proteomes" id="UP001165121">
    <property type="component" value="Unassembled WGS sequence"/>
</dbReference>
<comment type="caution">
    <text evidence="4">The sequence shown here is derived from an EMBL/GenBank/DDBJ whole genome shotgun (WGS) entry which is preliminary data.</text>
</comment>
<evidence type="ECO:0000313" key="4">
    <source>
        <dbReference type="EMBL" id="GMF29590.1"/>
    </source>
</evidence>
<gene>
    <name evidence="4" type="ORF">Pfra01_000635800</name>
</gene>
<dbReference type="SMART" id="SM00054">
    <property type="entry name" value="EFh"/>
    <property type="match status" value="2"/>
</dbReference>
<dbReference type="PROSITE" id="PS50222">
    <property type="entry name" value="EF_HAND_2"/>
    <property type="match status" value="1"/>
</dbReference>
<protein>
    <submittedName>
        <fullName evidence="4">Unnamed protein product</fullName>
    </submittedName>
</protein>
<feature type="compositionally biased region" description="Basic residues" evidence="2">
    <location>
        <begin position="2878"/>
        <end position="2891"/>
    </location>
</feature>
<dbReference type="EMBL" id="BSXT01000541">
    <property type="protein sequence ID" value="GMF29590.1"/>
    <property type="molecule type" value="Genomic_DNA"/>
</dbReference>
<feature type="region of interest" description="Disordered" evidence="2">
    <location>
        <begin position="2787"/>
        <end position="2891"/>
    </location>
</feature>